<keyword evidence="3" id="KW-0808">Transferase</keyword>
<evidence type="ECO:0000256" key="1">
    <source>
        <dbReference type="ARBA" id="ARBA00004418"/>
    </source>
</evidence>
<keyword evidence="4" id="KW-0732">Signal</keyword>
<evidence type="ECO:0000313" key="10">
    <source>
        <dbReference type="Proteomes" id="UP000263098"/>
    </source>
</evidence>
<name>A0A3D2SC61_9BACE</name>
<comment type="subcellular location">
    <subcellularLocation>
        <location evidence="1">Periplasm</location>
    </subcellularLocation>
</comment>
<feature type="transmembrane region" description="Helical" evidence="7">
    <location>
        <begin position="56"/>
        <end position="76"/>
    </location>
</feature>
<dbReference type="Proteomes" id="UP000263098">
    <property type="component" value="Unassembled WGS sequence"/>
</dbReference>
<dbReference type="GO" id="GO:0042597">
    <property type="term" value="C:periplasmic space"/>
    <property type="evidence" value="ECO:0007669"/>
    <property type="project" value="UniProtKB-SubCell"/>
</dbReference>
<organism evidence="9 10">
    <name type="scientific">Bacteroides graminisolvens</name>
    <dbReference type="NCBI Taxonomy" id="477666"/>
    <lineage>
        <taxon>Bacteria</taxon>
        <taxon>Pseudomonadati</taxon>
        <taxon>Bacteroidota</taxon>
        <taxon>Bacteroidia</taxon>
        <taxon>Bacteroidales</taxon>
        <taxon>Bacteroidaceae</taxon>
        <taxon>Bacteroides</taxon>
    </lineage>
</organism>
<keyword evidence="5" id="KW-0574">Periplasm</keyword>
<keyword evidence="7" id="KW-0472">Membrane</keyword>
<evidence type="ECO:0000256" key="6">
    <source>
        <dbReference type="ARBA" id="ARBA00022841"/>
    </source>
</evidence>
<dbReference type="UniPathway" id="UPA00286"/>
<comment type="caution">
    <text evidence="9">The sequence shown here is derived from an EMBL/GenBank/DDBJ whole genome shotgun (WGS) entry which is preliminary data.</text>
</comment>
<evidence type="ECO:0000259" key="8">
    <source>
        <dbReference type="Pfam" id="PF16822"/>
    </source>
</evidence>
<keyword evidence="7" id="KW-0812">Transmembrane</keyword>
<proteinExistence type="predicted"/>
<dbReference type="GO" id="GO:0016740">
    <property type="term" value="F:transferase activity"/>
    <property type="evidence" value="ECO:0007669"/>
    <property type="project" value="UniProtKB-KW"/>
</dbReference>
<evidence type="ECO:0000313" key="9">
    <source>
        <dbReference type="EMBL" id="HCK23429.1"/>
    </source>
</evidence>
<reference evidence="9 10" key="1">
    <citation type="journal article" date="2018" name="Nat. Biotechnol.">
        <title>A standardized bacterial taxonomy based on genome phylogeny substantially revises the tree of life.</title>
        <authorList>
            <person name="Parks D.H."/>
            <person name="Chuvochina M."/>
            <person name="Waite D.W."/>
            <person name="Rinke C."/>
            <person name="Skarshewski A."/>
            <person name="Chaumeil P.A."/>
            <person name="Hugenholtz P."/>
        </authorList>
    </citation>
    <scope>NUCLEOTIDE SEQUENCE [LARGE SCALE GENOMIC DNA]</scope>
    <source>
        <strain evidence="9">UBA9667</strain>
    </source>
</reference>
<comment type="pathway">
    <text evidence="2">Glycan biosynthesis; alginate biosynthesis.</text>
</comment>
<evidence type="ECO:0000256" key="5">
    <source>
        <dbReference type="ARBA" id="ARBA00022764"/>
    </source>
</evidence>
<keyword evidence="7" id="KW-1133">Transmembrane helix</keyword>
<sequence>MAWKRAAICHANSWAAMEEVGQIHALLQHDYSHLLVWGRRTRVYLFSVLIGTMKRFVLQSSLFILPIVILLAHISWDSNNGDLIRLGYIYDKKDFMNPLIENLNHKIYFTCVSEVDFEKKHHFSVITIGDSFSEQAYYGYKNFVAMNHEINLLHYDRNLHDNPLQTLTGIVNGDLLDSLKIDFVVLELVERACTSWAQNIITTDTIDIKKIQAMISSWRTRPTKNKNPKALFTDKTFKILRSNIQYTQHYKPTYSSTYKVPTRESLFSHPKKQLLFFEGDLDNLVNNNNIDSVRKLNDHLNYLSFKLKEKGKTLVFLPAADKYDFYYEHIAVGQFPKPQFFDHLEAMQKHYAWINSKDILKGLGSKQKDIYFYGDTHWAPIASMRIAEAIVQTITEMTKFQDCSSITGVSSNNGAGK</sequence>
<dbReference type="AlphaFoldDB" id="A0A3D2SC61"/>
<dbReference type="GO" id="GO:0042121">
    <property type="term" value="P:alginic acid biosynthetic process"/>
    <property type="evidence" value="ECO:0007669"/>
    <property type="project" value="UniProtKB-UniPathway"/>
</dbReference>
<feature type="domain" description="AlgX/AlgJ SGNH hydrolase-like" evidence="8">
    <location>
        <begin position="298"/>
        <end position="401"/>
    </location>
</feature>
<evidence type="ECO:0000256" key="2">
    <source>
        <dbReference type="ARBA" id="ARBA00005182"/>
    </source>
</evidence>
<accession>A0A3D2SC61</accession>
<evidence type="ECO:0000256" key="3">
    <source>
        <dbReference type="ARBA" id="ARBA00022679"/>
    </source>
</evidence>
<dbReference type="InterPro" id="IPR031811">
    <property type="entry name" value="ALGX/ALGJ_SGNH-like"/>
</dbReference>
<protein>
    <recommendedName>
        <fullName evidence="8">AlgX/AlgJ SGNH hydrolase-like domain-containing protein</fullName>
    </recommendedName>
</protein>
<evidence type="ECO:0000256" key="7">
    <source>
        <dbReference type="SAM" id="Phobius"/>
    </source>
</evidence>
<dbReference type="EMBL" id="DPVG01000049">
    <property type="protein sequence ID" value="HCK23429.1"/>
    <property type="molecule type" value="Genomic_DNA"/>
</dbReference>
<evidence type="ECO:0000256" key="4">
    <source>
        <dbReference type="ARBA" id="ARBA00022729"/>
    </source>
</evidence>
<keyword evidence="6" id="KW-0016">Alginate biosynthesis</keyword>
<dbReference type="Pfam" id="PF16822">
    <property type="entry name" value="ALGX"/>
    <property type="match status" value="1"/>
</dbReference>
<gene>
    <name evidence="9" type="ORF">DHW31_01370</name>
</gene>